<evidence type="ECO:0000256" key="4">
    <source>
        <dbReference type="ARBA" id="ARBA00022679"/>
    </source>
</evidence>
<dbReference type="Proteomes" id="UP001381174">
    <property type="component" value="Unassembled WGS sequence"/>
</dbReference>
<dbReference type="GO" id="GO:0005524">
    <property type="term" value="F:ATP binding"/>
    <property type="evidence" value="ECO:0007669"/>
    <property type="project" value="UniProtKB-KW"/>
</dbReference>
<protein>
    <recommendedName>
        <fullName evidence="2">histidine kinase</fullName>
        <ecNumber evidence="2">2.7.13.3</ecNumber>
    </recommendedName>
</protein>
<dbReference type="SMART" id="SM00387">
    <property type="entry name" value="HATPase_c"/>
    <property type="match status" value="1"/>
</dbReference>
<keyword evidence="4" id="KW-0808">Transferase</keyword>
<keyword evidence="3" id="KW-0597">Phosphoprotein</keyword>
<dbReference type="PRINTS" id="PR00344">
    <property type="entry name" value="BCTRLSENSOR"/>
</dbReference>
<dbReference type="InterPro" id="IPR003661">
    <property type="entry name" value="HisK_dim/P_dom"/>
</dbReference>
<dbReference type="EMBL" id="JBBBNY010000009">
    <property type="protein sequence ID" value="MEI7037582.1"/>
    <property type="molecule type" value="Genomic_DNA"/>
</dbReference>
<comment type="catalytic activity">
    <reaction evidence="1">
        <text>ATP + protein L-histidine = ADP + protein N-phospho-L-histidine.</text>
        <dbReference type="EC" id="2.7.13.3"/>
    </reaction>
</comment>
<dbReference type="Gene3D" id="3.30.450.20">
    <property type="entry name" value="PAS domain"/>
    <property type="match status" value="1"/>
</dbReference>
<dbReference type="CDD" id="cd00130">
    <property type="entry name" value="PAS"/>
    <property type="match status" value="1"/>
</dbReference>
<dbReference type="Pfam" id="PF00512">
    <property type="entry name" value="HisKA"/>
    <property type="match status" value="1"/>
</dbReference>
<dbReference type="InterPro" id="IPR003594">
    <property type="entry name" value="HATPase_dom"/>
</dbReference>
<dbReference type="InterPro" id="IPR035965">
    <property type="entry name" value="PAS-like_dom_sf"/>
</dbReference>
<keyword evidence="5" id="KW-0418">Kinase</keyword>
<dbReference type="Pfam" id="PF08448">
    <property type="entry name" value="PAS_4"/>
    <property type="match status" value="1"/>
</dbReference>
<dbReference type="CDD" id="cd00082">
    <property type="entry name" value="HisKA"/>
    <property type="match status" value="1"/>
</dbReference>
<evidence type="ECO:0000313" key="9">
    <source>
        <dbReference type="EMBL" id="MEI7037582.1"/>
    </source>
</evidence>
<dbReference type="Pfam" id="PF02518">
    <property type="entry name" value="HATPase_c"/>
    <property type="match status" value="1"/>
</dbReference>
<evidence type="ECO:0000256" key="3">
    <source>
        <dbReference type="ARBA" id="ARBA00022553"/>
    </source>
</evidence>
<dbReference type="InterPro" id="IPR036890">
    <property type="entry name" value="HATPase_C_sf"/>
</dbReference>
<evidence type="ECO:0000256" key="6">
    <source>
        <dbReference type="ARBA" id="ARBA00023136"/>
    </source>
</evidence>
<evidence type="ECO:0000259" key="8">
    <source>
        <dbReference type="PROSITE" id="PS50109"/>
    </source>
</evidence>
<dbReference type="Gene3D" id="1.10.287.130">
    <property type="match status" value="1"/>
</dbReference>
<dbReference type="SUPFAM" id="SSF55785">
    <property type="entry name" value="PYP-like sensor domain (PAS domain)"/>
    <property type="match status" value="1"/>
</dbReference>
<dbReference type="PANTHER" id="PTHR42878:SF15">
    <property type="entry name" value="BACTERIOPHYTOCHROME"/>
    <property type="match status" value="1"/>
</dbReference>
<gene>
    <name evidence="9" type="ORF">WAT24_12500</name>
</gene>
<dbReference type="Gene3D" id="3.30.565.10">
    <property type="entry name" value="Histidine kinase-like ATPase, C-terminal domain"/>
    <property type="match status" value="1"/>
</dbReference>
<keyword evidence="9" id="KW-0067">ATP-binding</keyword>
<dbReference type="PROSITE" id="PS50109">
    <property type="entry name" value="HIS_KIN"/>
    <property type="match status" value="1"/>
</dbReference>
<evidence type="ECO:0000256" key="7">
    <source>
        <dbReference type="SAM" id="Coils"/>
    </source>
</evidence>
<dbReference type="EC" id="2.7.13.3" evidence="2"/>
<organism evidence="9 10">
    <name type="scientific">Fulvimonas yonginensis</name>
    <dbReference type="NCBI Taxonomy" id="1495200"/>
    <lineage>
        <taxon>Bacteria</taxon>
        <taxon>Pseudomonadati</taxon>
        <taxon>Pseudomonadota</taxon>
        <taxon>Gammaproteobacteria</taxon>
        <taxon>Lysobacterales</taxon>
        <taxon>Rhodanobacteraceae</taxon>
        <taxon>Fulvimonas</taxon>
    </lineage>
</organism>
<feature type="domain" description="Histidine kinase" evidence="8">
    <location>
        <begin position="390"/>
        <end position="605"/>
    </location>
</feature>
<evidence type="ECO:0000313" key="10">
    <source>
        <dbReference type="Proteomes" id="UP001381174"/>
    </source>
</evidence>
<accession>A0ABU8JDC0</accession>
<feature type="coiled-coil region" evidence="7">
    <location>
        <begin position="356"/>
        <end position="383"/>
    </location>
</feature>
<evidence type="ECO:0000256" key="1">
    <source>
        <dbReference type="ARBA" id="ARBA00000085"/>
    </source>
</evidence>
<dbReference type="InterPro" id="IPR004358">
    <property type="entry name" value="Sig_transdc_His_kin-like_C"/>
</dbReference>
<proteinExistence type="predicted"/>
<evidence type="ECO:0000256" key="5">
    <source>
        <dbReference type="ARBA" id="ARBA00022777"/>
    </source>
</evidence>
<sequence length="616" mass="68630">MSRSQRVLLPRLRRGLHRWRVPRWRMTGLLSAVLVIVALPYLATRFSHEDAMQAAQLVTHSSEVKSLTYRIAYVTRSSEAAVYRLLEGDKEAGLTGKARQAGNDVPALLGQLTDMTRDNAEQQAAIGALGNVVNGRLALLEQALARIQKGDHAGAVAALHDAGTLYRMDQQIETVVRNEGKVLMERRAHARRSAFQSTLVLAITSVAQIVLLSVIVLVSERQIAGRLRAERRESQAVRRSQMIVQAVREPIALLDAQLRTLLVNTAFSELYGLPARDEQRPSQPLRELGDGAWSDGALLQRLRDVLLHDRELWDYELVQRTVGGVDRHVMVNARRLQQHEGDEPVLLLTVSDVTARALVEQQVKELNRQLEGKVAQISDVNRELEAFSYSVSHDLRAPLRHIAGFTGKLKRHLEQHLDDTAAHYLDVIATSSTRMAQLIDDLLVFSRLGRGALRLQAVDMQSLVDEARALAESEAGERRIEWTIGPLPVVVGDENMLRTVWQNLIGNAVKYTGRREVARIAIGVERDRNGEYVFTVADNGAGFNMEYAGKLFGVFQRLHRASEFPGNGIGLANVRRIVARHGGRVWAEAEPDRGASFHFSLPATELADTRTTRRSS</sequence>
<dbReference type="SMART" id="SM00388">
    <property type="entry name" value="HisKA"/>
    <property type="match status" value="1"/>
</dbReference>
<dbReference type="InterPro" id="IPR000014">
    <property type="entry name" value="PAS"/>
</dbReference>
<keyword evidence="10" id="KW-1185">Reference proteome</keyword>
<reference evidence="9 10" key="1">
    <citation type="journal article" date="2014" name="Int. J. Syst. Evol. Microbiol.">
        <title>Fulvimonas yonginensis sp. nov., isolated from greenhouse soil, and emended description of the genus Fulvimonas.</title>
        <authorList>
            <person name="Ahn J.H."/>
            <person name="Kim S.J."/>
            <person name="Weon H.Y."/>
            <person name="Hong S.B."/>
            <person name="Seok S.J."/>
            <person name="Kwon S.W."/>
        </authorList>
    </citation>
    <scope>NUCLEOTIDE SEQUENCE [LARGE SCALE GENOMIC DNA]</scope>
    <source>
        <strain evidence="9 10">KACC 16952</strain>
    </source>
</reference>
<keyword evidence="7" id="KW-0175">Coiled coil</keyword>
<keyword evidence="9" id="KW-0547">Nucleotide-binding</keyword>
<dbReference type="SUPFAM" id="SSF47384">
    <property type="entry name" value="Homodimeric domain of signal transducing histidine kinase"/>
    <property type="match status" value="1"/>
</dbReference>
<dbReference type="InterPro" id="IPR036097">
    <property type="entry name" value="HisK_dim/P_sf"/>
</dbReference>
<name>A0ABU8JDC0_9GAMM</name>
<keyword evidence="6" id="KW-0472">Membrane</keyword>
<evidence type="ECO:0000256" key="2">
    <source>
        <dbReference type="ARBA" id="ARBA00012438"/>
    </source>
</evidence>
<dbReference type="PANTHER" id="PTHR42878">
    <property type="entry name" value="TWO-COMPONENT HISTIDINE KINASE"/>
    <property type="match status" value="1"/>
</dbReference>
<comment type="caution">
    <text evidence="9">The sequence shown here is derived from an EMBL/GenBank/DDBJ whole genome shotgun (WGS) entry which is preliminary data.</text>
</comment>
<dbReference type="SUPFAM" id="SSF55874">
    <property type="entry name" value="ATPase domain of HSP90 chaperone/DNA topoisomerase II/histidine kinase"/>
    <property type="match status" value="1"/>
</dbReference>
<dbReference type="InterPro" id="IPR050351">
    <property type="entry name" value="BphY/WalK/GraS-like"/>
</dbReference>
<dbReference type="InterPro" id="IPR013656">
    <property type="entry name" value="PAS_4"/>
</dbReference>
<dbReference type="InterPro" id="IPR005467">
    <property type="entry name" value="His_kinase_dom"/>
</dbReference>